<evidence type="ECO:0000256" key="1">
    <source>
        <dbReference type="SAM" id="MobiDB-lite"/>
    </source>
</evidence>
<reference evidence="2 3" key="1">
    <citation type="journal article" date="2018" name="PLoS Genet.">
        <title>Population sequencing reveals clonal diversity and ancestral inbreeding in the grapevine cultivar Chardonnay.</title>
        <authorList>
            <person name="Roach M.J."/>
            <person name="Johnson D.L."/>
            <person name="Bohlmann J."/>
            <person name="van Vuuren H.J."/>
            <person name="Jones S.J."/>
            <person name="Pretorius I.S."/>
            <person name="Schmidt S.A."/>
            <person name="Borneman A.R."/>
        </authorList>
    </citation>
    <scope>NUCLEOTIDE SEQUENCE [LARGE SCALE GENOMIC DNA]</scope>
    <source>
        <strain evidence="3">cv. Chardonnay</strain>
        <tissue evidence="2">Leaf</tissue>
    </source>
</reference>
<feature type="compositionally biased region" description="Low complexity" evidence="1">
    <location>
        <begin position="53"/>
        <end position="67"/>
    </location>
</feature>
<protein>
    <submittedName>
        <fullName evidence="2">Uncharacterized protein</fullName>
    </submittedName>
</protein>
<sequence length="128" mass="14365">MAALLHFEEKVHKRRLTRAASIQLLFPRLLCNLSLHQHSPELPEPREVPPAPSTSASSEPVPEAASSDTPPTVPPTAERPSLSLVQKYRALLASFQTLTTTQTTIMERMDHFQIQQEQQTLILLRFSS</sequence>
<proteinExistence type="predicted"/>
<comment type="caution">
    <text evidence="2">The sequence shown here is derived from an EMBL/GenBank/DDBJ whole genome shotgun (WGS) entry which is preliminary data.</text>
</comment>
<evidence type="ECO:0000313" key="2">
    <source>
        <dbReference type="EMBL" id="RVW58575.1"/>
    </source>
</evidence>
<gene>
    <name evidence="2" type="ORF">CK203_114724</name>
</gene>
<dbReference type="AlphaFoldDB" id="A0A438FF18"/>
<evidence type="ECO:0000313" key="3">
    <source>
        <dbReference type="Proteomes" id="UP000288805"/>
    </source>
</evidence>
<name>A0A438FF18_VITVI</name>
<dbReference type="Proteomes" id="UP000288805">
    <property type="component" value="Unassembled WGS sequence"/>
</dbReference>
<dbReference type="EMBL" id="QGNW01000941">
    <property type="protein sequence ID" value="RVW58575.1"/>
    <property type="molecule type" value="Genomic_DNA"/>
</dbReference>
<organism evidence="2 3">
    <name type="scientific">Vitis vinifera</name>
    <name type="common">Grape</name>
    <dbReference type="NCBI Taxonomy" id="29760"/>
    <lineage>
        <taxon>Eukaryota</taxon>
        <taxon>Viridiplantae</taxon>
        <taxon>Streptophyta</taxon>
        <taxon>Embryophyta</taxon>
        <taxon>Tracheophyta</taxon>
        <taxon>Spermatophyta</taxon>
        <taxon>Magnoliopsida</taxon>
        <taxon>eudicotyledons</taxon>
        <taxon>Gunneridae</taxon>
        <taxon>Pentapetalae</taxon>
        <taxon>rosids</taxon>
        <taxon>Vitales</taxon>
        <taxon>Vitaceae</taxon>
        <taxon>Viteae</taxon>
        <taxon>Vitis</taxon>
    </lineage>
</organism>
<feature type="region of interest" description="Disordered" evidence="1">
    <location>
        <begin position="39"/>
        <end position="80"/>
    </location>
</feature>
<accession>A0A438FF18</accession>